<dbReference type="Pfam" id="PF00378">
    <property type="entry name" value="ECH_1"/>
    <property type="match status" value="1"/>
</dbReference>
<gene>
    <name evidence="14" type="ORF">FNF29_07538</name>
</gene>
<keyword evidence="3" id="KW-0963">Cytoplasm</keyword>
<dbReference type="InterPro" id="IPR029045">
    <property type="entry name" value="ClpP/crotonase-like_dom_sf"/>
</dbReference>
<protein>
    <recommendedName>
        <fullName evidence="8">Ethylmalonyl-CoA decarboxylase</fullName>
        <ecNumber evidence="7">4.1.1.94</ecNumber>
    </recommendedName>
    <alternativeName>
        <fullName evidence="10">Enoyl-CoA hydratase domain-containing protein 1</fullName>
    </alternativeName>
    <alternativeName>
        <fullName evidence="9">Methylmalonyl-CoA decarboxylase</fullName>
    </alternativeName>
</protein>
<dbReference type="PANTHER" id="PTHR11941">
    <property type="entry name" value="ENOYL-COA HYDRATASE-RELATED"/>
    <property type="match status" value="1"/>
</dbReference>
<dbReference type="PANTHER" id="PTHR11941:SF27">
    <property type="entry name" value="ETHYLMALONYL-COA DECARBOXYLASE"/>
    <property type="match status" value="1"/>
</dbReference>
<keyword evidence="15" id="KW-1185">Reference proteome</keyword>
<comment type="caution">
    <text evidence="14">The sequence shown here is derived from an EMBL/GenBank/DDBJ whole genome shotgun (WGS) entry which is preliminary data.</text>
</comment>
<comment type="similarity">
    <text evidence="2 13">Belongs to the enoyl-CoA hydratase/isomerase family.</text>
</comment>
<dbReference type="SUPFAM" id="SSF52096">
    <property type="entry name" value="ClpP/crotonase"/>
    <property type="match status" value="1"/>
</dbReference>
<evidence type="ECO:0000256" key="9">
    <source>
        <dbReference type="ARBA" id="ARBA00042052"/>
    </source>
</evidence>
<evidence type="ECO:0000256" key="13">
    <source>
        <dbReference type="RuleBase" id="RU003707"/>
    </source>
</evidence>
<comment type="catalytic activity">
    <reaction evidence="5">
        <text>(2S)-ethylmalonyl-CoA + H(+) = butanoyl-CoA + CO2</text>
        <dbReference type="Rhea" id="RHEA:32131"/>
        <dbReference type="ChEBI" id="CHEBI:15378"/>
        <dbReference type="ChEBI" id="CHEBI:16526"/>
        <dbReference type="ChEBI" id="CHEBI:57371"/>
        <dbReference type="ChEBI" id="CHEBI:60909"/>
        <dbReference type="EC" id="4.1.1.94"/>
    </reaction>
    <physiologicalReaction direction="left-to-right" evidence="5">
        <dbReference type="Rhea" id="RHEA:32132"/>
    </physiologicalReaction>
</comment>
<dbReference type="OMA" id="RFVHARM"/>
<dbReference type="Gene3D" id="3.90.226.10">
    <property type="entry name" value="2-enoyl-CoA Hydratase, Chain A, domain 1"/>
    <property type="match status" value="1"/>
</dbReference>
<dbReference type="Proteomes" id="UP000323011">
    <property type="component" value="Unassembled WGS sequence"/>
</dbReference>
<evidence type="ECO:0000256" key="8">
    <source>
        <dbReference type="ARBA" id="ARBA00039903"/>
    </source>
</evidence>
<evidence type="ECO:0000313" key="14">
    <source>
        <dbReference type="EMBL" id="KAA0147166.1"/>
    </source>
</evidence>
<dbReference type="GO" id="GO:0005829">
    <property type="term" value="C:cytosol"/>
    <property type="evidence" value="ECO:0007669"/>
    <property type="project" value="UniProtKB-SubCell"/>
</dbReference>
<evidence type="ECO:0000313" key="15">
    <source>
        <dbReference type="Proteomes" id="UP000323011"/>
    </source>
</evidence>
<dbReference type="PROSITE" id="PS00166">
    <property type="entry name" value="ENOYL_COA_HYDRATASE"/>
    <property type="match status" value="1"/>
</dbReference>
<dbReference type="InterPro" id="IPR001753">
    <property type="entry name" value="Enoyl-CoA_hydra/iso"/>
</dbReference>
<reference evidence="14 15" key="1">
    <citation type="submission" date="2019-07" db="EMBL/GenBank/DDBJ databases">
        <title>Genomes of Cafeteria roenbergensis.</title>
        <authorList>
            <person name="Fischer M.G."/>
            <person name="Hackl T."/>
            <person name="Roman M."/>
        </authorList>
    </citation>
    <scope>NUCLEOTIDE SEQUENCE [LARGE SCALE GENOMIC DNA]</scope>
    <source>
        <strain evidence="14 15">BVI</strain>
    </source>
</reference>
<dbReference type="CDD" id="cd06558">
    <property type="entry name" value="crotonase-like"/>
    <property type="match status" value="1"/>
</dbReference>
<evidence type="ECO:0000256" key="10">
    <source>
        <dbReference type="ARBA" id="ARBA00042182"/>
    </source>
</evidence>
<keyword evidence="4" id="KW-0456">Lyase</keyword>
<evidence type="ECO:0000256" key="7">
    <source>
        <dbReference type="ARBA" id="ARBA00038883"/>
    </source>
</evidence>
<sequence length="277" mass="28117">MMEDLAAAVAQLGAEARSAEAQWEAGRTDAEFEDCDGARYRIVVVQGDGGHFCSGADLGMLGDLHGASEGAEGEALREFGRWMNGTMTSTLTALRRLPQVSVAIVQGAAFGGGAELTTATDLRLVSSDAVIRFVQATMAVSPGWGGGARLADIVGAQAARRLLASCAPVTPQRAEGLGLADATFEAPAPAQAPAATEASDAPAAEEGCPGCADGCCRLPPGALATLPRLVAPAAPVSSLAASKAAIPAAEPLPEEAAAFLRVWGARAQQDVLARLRK</sequence>
<evidence type="ECO:0000256" key="6">
    <source>
        <dbReference type="ARBA" id="ARBA00036541"/>
    </source>
</evidence>
<evidence type="ECO:0000256" key="1">
    <source>
        <dbReference type="ARBA" id="ARBA00004514"/>
    </source>
</evidence>
<dbReference type="GO" id="GO:0004492">
    <property type="term" value="F:methyl/ethyl malonyl-CoA decarboxylase activity"/>
    <property type="evidence" value="ECO:0007669"/>
    <property type="project" value="UniProtKB-EC"/>
</dbReference>
<evidence type="ECO:0000256" key="12">
    <source>
        <dbReference type="ARBA" id="ARBA00056546"/>
    </source>
</evidence>
<organism evidence="14 15">
    <name type="scientific">Cafeteria roenbergensis</name>
    <name type="common">Marine flagellate</name>
    <dbReference type="NCBI Taxonomy" id="33653"/>
    <lineage>
        <taxon>Eukaryota</taxon>
        <taxon>Sar</taxon>
        <taxon>Stramenopiles</taxon>
        <taxon>Bigyra</taxon>
        <taxon>Opalozoa</taxon>
        <taxon>Bicosoecida</taxon>
        <taxon>Cafeteriaceae</taxon>
        <taxon>Cafeteria</taxon>
    </lineage>
</organism>
<dbReference type="EMBL" id="VLTN01000071">
    <property type="protein sequence ID" value="KAA0147166.1"/>
    <property type="molecule type" value="Genomic_DNA"/>
</dbReference>
<dbReference type="InterPro" id="IPR018376">
    <property type="entry name" value="Enoyl-CoA_hyd/isom_CS"/>
</dbReference>
<evidence type="ECO:0000256" key="11">
    <source>
        <dbReference type="ARBA" id="ARBA00047446"/>
    </source>
</evidence>
<comment type="subcellular location">
    <subcellularLocation>
        <location evidence="1">Cytoplasm</location>
        <location evidence="1">Cytosol</location>
    </subcellularLocation>
</comment>
<name>A0A5A8C296_CAFRO</name>
<evidence type="ECO:0000256" key="3">
    <source>
        <dbReference type="ARBA" id="ARBA00022490"/>
    </source>
</evidence>
<dbReference type="EC" id="4.1.1.94" evidence="7"/>
<proteinExistence type="inferred from homology"/>
<dbReference type="GO" id="GO:0006635">
    <property type="term" value="P:fatty acid beta-oxidation"/>
    <property type="evidence" value="ECO:0007669"/>
    <property type="project" value="TreeGrafter"/>
</dbReference>
<accession>A0A5A8C296</accession>
<comment type="catalytic activity">
    <reaction evidence="11">
        <text>(S)-methylmalonyl-CoA + H(+) = propanoyl-CoA + CO2</text>
        <dbReference type="Rhea" id="RHEA:61340"/>
        <dbReference type="ChEBI" id="CHEBI:15378"/>
        <dbReference type="ChEBI" id="CHEBI:16526"/>
        <dbReference type="ChEBI" id="CHEBI:57327"/>
        <dbReference type="ChEBI" id="CHEBI:57392"/>
        <dbReference type="EC" id="4.1.1.94"/>
    </reaction>
    <physiologicalReaction direction="left-to-right" evidence="11">
        <dbReference type="Rhea" id="RHEA:61341"/>
    </physiologicalReaction>
</comment>
<evidence type="ECO:0000256" key="5">
    <source>
        <dbReference type="ARBA" id="ARBA00036343"/>
    </source>
</evidence>
<evidence type="ECO:0000256" key="2">
    <source>
        <dbReference type="ARBA" id="ARBA00005254"/>
    </source>
</evidence>
<comment type="function">
    <text evidence="12">Decarboxylates ethylmalonyl-CoA, a potentially toxic metabolite, to form butyryl-CoA, suggesting it might be involved in metabolite proofreading. Acts preferentially on (S)-ethylmalonyl-CoA but also has some activity on the (R)-isomer. Also has methylmalonyl-CoA decarboxylase activity at lower level.</text>
</comment>
<dbReference type="AlphaFoldDB" id="A0A5A8C296"/>
<evidence type="ECO:0000256" key="4">
    <source>
        <dbReference type="ARBA" id="ARBA00023239"/>
    </source>
</evidence>
<comment type="catalytic activity">
    <reaction evidence="6">
        <text>(2R)-ethylmalonyl-CoA + H(+) = butanoyl-CoA + CO2</text>
        <dbReference type="Rhea" id="RHEA:59540"/>
        <dbReference type="ChEBI" id="CHEBI:15378"/>
        <dbReference type="ChEBI" id="CHEBI:16526"/>
        <dbReference type="ChEBI" id="CHEBI:57371"/>
        <dbReference type="ChEBI" id="CHEBI:85316"/>
        <dbReference type="EC" id="4.1.1.94"/>
    </reaction>
    <physiologicalReaction direction="left-to-right" evidence="6">
        <dbReference type="Rhea" id="RHEA:59541"/>
    </physiologicalReaction>
</comment>